<proteinExistence type="predicted"/>
<dbReference type="Proteomes" id="UP000054279">
    <property type="component" value="Unassembled WGS sequence"/>
</dbReference>
<name>A0A0C9V9I6_SPHS4</name>
<protein>
    <submittedName>
        <fullName evidence="1">Uncharacterized protein</fullName>
    </submittedName>
</protein>
<dbReference type="HOGENOM" id="CLU_1441916_0_0_1"/>
<sequence>MEELLDEGRQLIIDALHQDPIALAQDCVNVIRMSQVWHVEWLKIIKARNKKGKWKACLKDGSVVTGAVGSHLSHSNIYLKEPFILYMSKHEDAFKNHLTASDWTVLEHLCEVLETAYVLQEQMCKESTPMLACTLPAYECLISALETTRDSTTYSYLAPMIDEFISKLQFEYNEIWFHKTGLDGTEYM</sequence>
<reference evidence="1 2" key="1">
    <citation type="submission" date="2014-06" db="EMBL/GenBank/DDBJ databases">
        <title>Evolutionary Origins and Diversification of the Mycorrhizal Mutualists.</title>
        <authorList>
            <consortium name="DOE Joint Genome Institute"/>
            <consortium name="Mycorrhizal Genomics Consortium"/>
            <person name="Kohler A."/>
            <person name="Kuo A."/>
            <person name="Nagy L.G."/>
            <person name="Floudas D."/>
            <person name="Copeland A."/>
            <person name="Barry K.W."/>
            <person name="Cichocki N."/>
            <person name="Veneault-Fourrey C."/>
            <person name="LaButti K."/>
            <person name="Lindquist E.A."/>
            <person name="Lipzen A."/>
            <person name="Lundell T."/>
            <person name="Morin E."/>
            <person name="Murat C."/>
            <person name="Riley R."/>
            <person name="Ohm R."/>
            <person name="Sun H."/>
            <person name="Tunlid A."/>
            <person name="Henrissat B."/>
            <person name="Grigoriev I.V."/>
            <person name="Hibbett D.S."/>
            <person name="Martin F."/>
        </authorList>
    </citation>
    <scope>NUCLEOTIDE SEQUENCE [LARGE SCALE GENOMIC DNA]</scope>
    <source>
        <strain evidence="1 2">SS14</strain>
    </source>
</reference>
<dbReference type="InterPro" id="IPR012337">
    <property type="entry name" value="RNaseH-like_sf"/>
</dbReference>
<dbReference type="SUPFAM" id="SSF53098">
    <property type="entry name" value="Ribonuclease H-like"/>
    <property type="match status" value="1"/>
</dbReference>
<dbReference type="AlphaFoldDB" id="A0A0C9V9I6"/>
<gene>
    <name evidence="1" type="ORF">M422DRAFT_50104</name>
</gene>
<accession>A0A0C9V9I6</accession>
<organism evidence="1 2">
    <name type="scientific">Sphaerobolus stellatus (strain SS14)</name>
    <dbReference type="NCBI Taxonomy" id="990650"/>
    <lineage>
        <taxon>Eukaryota</taxon>
        <taxon>Fungi</taxon>
        <taxon>Dikarya</taxon>
        <taxon>Basidiomycota</taxon>
        <taxon>Agaricomycotina</taxon>
        <taxon>Agaricomycetes</taxon>
        <taxon>Phallomycetidae</taxon>
        <taxon>Geastrales</taxon>
        <taxon>Sphaerobolaceae</taxon>
        <taxon>Sphaerobolus</taxon>
    </lineage>
</organism>
<evidence type="ECO:0000313" key="1">
    <source>
        <dbReference type="EMBL" id="KIJ38212.1"/>
    </source>
</evidence>
<keyword evidence="2" id="KW-1185">Reference proteome</keyword>
<evidence type="ECO:0000313" key="2">
    <source>
        <dbReference type="Proteomes" id="UP000054279"/>
    </source>
</evidence>
<dbReference type="EMBL" id="KN837162">
    <property type="protein sequence ID" value="KIJ38212.1"/>
    <property type="molecule type" value="Genomic_DNA"/>
</dbReference>